<feature type="compositionally biased region" description="Basic and acidic residues" evidence="1">
    <location>
        <begin position="153"/>
        <end position="178"/>
    </location>
</feature>
<name>A0ABQ7DCE9_BRACR</name>
<protein>
    <submittedName>
        <fullName evidence="2">Uncharacterized protein</fullName>
    </submittedName>
</protein>
<evidence type="ECO:0000313" key="3">
    <source>
        <dbReference type="Proteomes" id="UP000266723"/>
    </source>
</evidence>
<proteinExistence type="predicted"/>
<dbReference type="EMBL" id="QGKV02000649">
    <property type="protein sequence ID" value="KAF3575873.1"/>
    <property type="molecule type" value="Genomic_DNA"/>
</dbReference>
<gene>
    <name evidence="2" type="ORF">DY000_02030900</name>
</gene>
<feature type="region of interest" description="Disordered" evidence="1">
    <location>
        <begin position="135"/>
        <end position="178"/>
    </location>
</feature>
<evidence type="ECO:0000256" key="1">
    <source>
        <dbReference type="SAM" id="MobiDB-lite"/>
    </source>
</evidence>
<dbReference type="Proteomes" id="UP000266723">
    <property type="component" value="Unassembled WGS sequence"/>
</dbReference>
<organism evidence="2 3">
    <name type="scientific">Brassica cretica</name>
    <name type="common">Mustard</name>
    <dbReference type="NCBI Taxonomy" id="69181"/>
    <lineage>
        <taxon>Eukaryota</taxon>
        <taxon>Viridiplantae</taxon>
        <taxon>Streptophyta</taxon>
        <taxon>Embryophyta</taxon>
        <taxon>Tracheophyta</taxon>
        <taxon>Spermatophyta</taxon>
        <taxon>Magnoliopsida</taxon>
        <taxon>eudicotyledons</taxon>
        <taxon>Gunneridae</taxon>
        <taxon>Pentapetalae</taxon>
        <taxon>rosids</taxon>
        <taxon>malvids</taxon>
        <taxon>Brassicales</taxon>
        <taxon>Brassicaceae</taxon>
        <taxon>Brassiceae</taxon>
        <taxon>Brassica</taxon>
    </lineage>
</organism>
<keyword evidence="3" id="KW-1185">Reference proteome</keyword>
<sequence>MDGELSTVRLSPSVVIRYSFELDFQFHRFEVNQHPIAEFMLVLLKSGQSASPEETVEEMKDFRSTVHPWCRSTVMPDMGRGDLLYVADGMANQAAEPSMKDVLEAMKVMGNQVVAMTQLFTPLVNSLTNLADEAKLKSRPQSSPVSKTNDRKRKWDQVEGGKASSDKHEFPKCGRRHPGDAGRSWGLVFDAAAWIRQSGTALDQG</sequence>
<evidence type="ECO:0000313" key="2">
    <source>
        <dbReference type="EMBL" id="KAF3575873.1"/>
    </source>
</evidence>
<accession>A0ABQ7DCE9</accession>
<comment type="caution">
    <text evidence="2">The sequence shown here is derived from an EMBL/GenBank/DDBJ whole genome shotgun (WGS) entry which is preliminary data.</text>
</comment>
<reference evidence="2 3" key="1">
    <citation type="journal article" date="2020" name="BMC Genomics">
        <title>Intraspecific diversification of the crop wild relative Brassica cretica Lam. using demographic model selection.</title>
        <authorList>
            <person name="Kioukis A."/>
            <person name="Michalopoulou V.A."/>
            <person name="Briers L."/>
            <person name="Pirintsos S."/>
            <person name="Studholme D.J."/>
            <person name="Pavlidis P."/>
            <person name="Sarris P.F."/>
        </authorList>
    </citation>
    <scope>NUCLEOTIDE SEQUENCE [LARGE SCALE GENOMIC DNA]</scope>
    <source>
        <strain evidence="3">cv. PFS-1207/04</strain>
    </source>
</reference>